<dbReference type="STRING" id="667129.HMPREF0758_4387"/>
<dbReference type="EMBL" id="ADBY01000056">
    <property type="protein sequence ID" value="EFE94292.1"/>
    <property type="molecule type" value="Genomic_DNA"/>
</dbReference>
<proteinExistence type="predicted"/>
<sequence>MQRGGASDKTDVLDITLSGQGRISVSQADWRNSECGEGK</sequence>
<dbReference type="HOGENOM" id="CLU_3316867_0_0_6"/>
<evidence type="ECO:0000313" key="2">
    <source>
        <dbReference type="Proteomes" id="UP000005723"/>
    </source>
</evidence>
<comment type="caution">
    <text evidence="1">The sequence shown here is derived from an EMBL/GenBank/DDBJ whole genome shotgun (WGS) entry which is preliminary data.</text>
</comment>
<protein>
    <submittedName>
        <fullName evidence="1">Uncharacterized protein</fullName>
    </submittedName>
</protein>
<keyword evidence="2" id="KW-1185">Reference proteome</keyword>
<dbReference type="Proteomes" id="UP000005723">
    <property type="component" value="Unassembled WGS sequence"/>
</dbReference>
<dbReference type="AlphaFoldDB" id="D4E887"/>
<accession>D4E887</accession>
<gene>
    <name evidence="1" type="ORF">HMPREF0758_4387</name>
</gene>
<name>D4E887_SEROD</name>
<organism evidence="1 2">
    <name type="scientific">Serratia odorifera DSM 4582</name>
    <dbReference type="NCBI Taxonomy" id="667129"/>
    <lineage>
        <taxon>Bacteria</taxon>
        <taxon>Pseudomonadati</taxon>
        <taxon>Pseudomonadota</taxon>
        <taxon>Gammaproteobacteria</taxon>
        <taxon>Enterobacterales</taxon>
        <taxon>Yersiniaceae</taxon>
        <taxon>Serratia</taxon>
    </lineage>
</organism>
<evidence type="ECO:0000313" key="1">
    <source>
        <dbReference type="EMBL" id="EFE94292.1"/>
    </source>
</evidence>
<reference evidence="1 2" key="1">
    <citation type="submission" date="2010-01" db="EMBL/GenBank/DDBJ databases">
        <authorList>
            <person name="Muzny D."/>
            <person name="Qin X."/>
            <person name="Deng J."/>
            <person name="Jiang H."/>
            <person name="Liu Y."/>
            <person name="Qu J."/>
            <person name="Song X.-Z."/>
            <person name="Zhang L."/>
            <person name="Thornton R."/>
            <person name="Coyle M."/>
            <person name="Francisco L."/>
            <person name="Jackson L."/>
            <person name="Javaid M."/>
            <person name="Korchina V."/>
            <person name="Kovar C."/>
            <person name="Mata R."/>
            <person name="Mathew T."/>
            <person name="Ngo R."/>
            <person name="Nguyen L."/>
            <person name="Nguyen N."/>
            <person name="Okwuonu G."/>
            <person name="Ongeri F."/>
            <person name="Pham C."/>
            <person name="Simmons D."/>
            <person name="Wilczek-Boney K."/>
            <person name="Hale W."/>
            <person name="Jakkamsetti A."/>
            <person name="Pham P."/>
            <person name="Ruth R."/>
            <person name="San Lucas F."/>
            <person name="Warren J."/>
            <person name="Zhang J."/>
            <person name="Zhao Z."/>
            <person name="Zhou C."/>
            <person name="Zhu D."/>
            <person name="Lee S."/>
            <person name="Bess C."/>
            <person name="Blankenburg K."/>
            <person name="Forbes L."/>
            <person name="Fu Q."/>
            <person name="Gubbala S."/>
            <person name="Hirani K."/>
            <person name="Jayaseelan J.C."/>
            <person name="Lara F."/>
            <person name="Munidasa M."/>
            <person name="Palculict T."/>
            <person name="Patil S."/>
            <person name="Pu L.-L."/>
            <person name="Saada N."/>
            <person name="Tang L."/>
            <person name="Weissenberger G."/>
            <person name="Zhu Y."/>
            <person name="Hemphill L."/>
            <person name="Shang Y."/>
            <person name="Youmans B."/>
            <person name="Ayvaz T."/>
            <person name="Ross M."/>
            <person name="Santibanez J."/>
            <person name="Aqrawi P."/>
            <person name="Gross S."/>
            <person name="Joshi V."/>
            <person name="Fowler G."/>
            <person name="Nazareth L."/>
            <person name="Reid J."/>
            <person name="Worley K."/>
            <person name="Petrosino J."/>
            <person name="Highlander S."/>
            <person name="Gibbs R."/>
        </authorList>
    </citation>
    <scope>NUCLEOTIDE SEQUENCE [LARGE SCALE GENOMIC DNA]</scope>
    <source>
        <strain evidence="1 2">DSM 4582</strain>
    </source>
</reference>